<dbReference type="InterPro" id="IPR014535">
    <property type="entry name" value="Hpre_diP_synt_I"/>
</dbReference>
<keyword evidence="1" id="KW-0812">Transmembrane</keyword>
<dbReference type="PIRSF" id="PIRSF027391">
    <property type="entry name" value="Hpre_diP_synt_I"/>
    <property type="match status" value="1"/>
</dbReference>
<dbReference type="AlphaFoldDB" id="A0A2K4ZFV3"/>
<keyword evidence="3" id="KW-1185">Reference proteome</keyword>
<dbReference type="Proteomes" id="UP000236311">
    <property type="component" value="Unassembled WGS sequence"/>
</dbReference>
<dbReference type="InterPro" id="IPR010898">
    <property type="entry name" value="Hpre_diP_synth_I"/>
</dbReference>
<dbReference type="OrthoDB" id="9799095at2"/>
<dbReference type="EMBL" id="OFSM01000009">
    <property type="protein sequence ID" value="SOY29335.1"/>
    <property type="molecule type" value="Genomic_DNA"/>
</dbReference>
<organism evidence="2 3">
    <name type="scientific">Acetatifactor muris</name>
    <dbReference type="NCBI Taxonomy" id="879566"/>
    <lineage>
        <taxon>Bacteria</taxon>
        <taxon>Bacillati</taxon>
        <taxon>Bacillota</taxon>
        <taxon>Clostridia</taxon>
        <taxon>Lachnospirales</taxon>
        <taxon>Lachnospiraceae</taxon>
        <taxon>Acetatifactor</taxon>
    </lineage>
</organism>
<evidence type="ECO:0000313" key="2">
    <source>
        <dbReference type="EMBL" id="SOY29335.1"/>
    </source>
</evidence>
<protein>
    <submittedName>
        <fullName evidence="2">Heptaprenyl diphosphate synthase component I</fullName>
    </submittedName>
</protein>
<reference evidence="2 3" key="1">
    <citation type="submission" date="2018-01" db="EMBL/GenBank/DDBJ databases">
        <authorList>
            <person name="Gaut B.S."/>
            <person name="Morton B.R."/>
            <person name="Clegg M.T."/>
            <person name="Duvall M.R."/>
        </authorList>
    </citation>
    <scope>NUCLEOTIDE SEQUENCE [LARGE SCALE GENOMIC DNA]</scope>
    <source>
        <strain evidence="2">GP69</strain>
    </source>
</reference>
<keyword evidence="1" id="KW-0472">Membrane</keyword>
<keyword evidence="1" id="KW-1133">Transmembrane helix</keyword>
<feature type="transmembrane region" description="Helical" evidence="1">
    <location>
        <begin position="143"/>
        <end position="166"/>
    </location>
</feature>
<sequence length="172" mass="18200">MSRKTSMPVKKVTFLALFTTLSLAVYAIESAIPPLAPIPGIKPGLANIVTLILLRHFSVKDAIVVLLSRILLSALLFGQALSLLYSLSGGLLSLLVMALVMRLLQKNLVFLTGAMGGLTHNMGQLALAFAVTSTKGVFSYGPFLILSGILTGLFTGFCAGFLGKYLPSQRSA</sequence>
<proteinExistence type="predicted"/>
<feature type="transmembrane region" description="Helical" evidence="1">
    <location>
        <begin position="108"/>
        <end position="131"/>
    </location>
</feature>
<gene>
    <name evidence="2" type="ORF">AMURIS_02050</name>
</gene>
<evidence type="ECO:0000313" key="3">
    <source>
        <dbReference type="Proteomes" id="UP000236311"/>
    </source>
</evidence>
<accession>A0A2K4ZFV3</accession>
<dbReference type="Gene3D" id="1.10.1760.20">
    <property type="match status" value="1"/>
</dbReference>
<dbReference type="RefSeq" id="WP_103239437.1">
    <property type="nucleotide sequence ID" value="NZ_JANJZD010000009.1"/>
</dbReference>
<dbReference type="Pfam" id="PF07456">
    <property type="entry name" value="Hpre_diP_synt_I"/>
    <property type="match status" value="1"/>
</dbReference>
<name>A0A2K4ZFV3_9FIRM</name>
<feature type="transmembrane region" description="Helical" evidence="1">
    <location>
        <begin position="83"/>
        <end position="101"/>
    </location>
</feature>
<evidence type="ECO:0000256" key="1">
    <source>
        <dbReference type="SAM" id="Phobius"/>
    </source>
</evidence>